<evidence type="ECO:0008006" key="2">
    <source>
        <dbReference type="Google" id="ProtNLM"/>
    </source>
</evidence>
<dbReference type="PROSITE" id="PS51257">
    <property type="entry name" value="PROKAR_LIPOPROTEIN"/>
    <property type="match status" value="1"/>
</dbReference>
<dbReference type="EMBL" id="VSSQ01066146">
    <property type="protein sequence ID" value="MPN18744.1"/>
    <property type="molecule type" value="Genomic_DNA"/>
</dbReference>
<comment type="caution">
    <text evidence="1">The sequence shown here is derived from an EMBL/GenBank/DDBJ whole genome shotgun (WGS) entry which is preliminary data.</text>
</comment>
<dbReference type="AlphaFoldDB" id="A0A645G3N6"/>
<name>A0A645G3N6_9ZZZZ</name>
<accession>A0A645G3N6</accession>
<evidence type="ECO:0000313" key="1">
    <source>
        <dbReference type="EMBL" id="MPN18744.1"/>
    </source>
</evidence>
<gene>
    <name evidence="1" type="ORF">SDC9_166107</name>
</gene>
<sequence>MKIKSVFLSLALAVTAVFLMGTASCERFMEDPEKYITEESDKTPRYVVTIHDIVKYKRAEILEIDVDSFFGGTVCINKNSRMHSKDIMKVELVPRANNKEFFDLKLTLSPRGQKIWSTFAISNEDSEKLAVLIDGMYYRSFTPVFLTEPEVKEVVLKGPFDPATAKGIVINAERNYKIFNNL</sequence>
<proteinExistence type="predicted"/>
<protein>
    <recommendedName>
        <fullName evidence="2">Lipoprotein</fullName>
    </recommendedName>
</protein>
<organism evidence="1">
    <name type="scientific">bioreactor metagenome</name>
    <dbReference type="NCBI Taxonomy" id="1076179"/>
    <lineage>
        <taxon>unclassified sequences</taxon>
        <taxon>metagenomes</taxon>
        <taxon>ecological metagenomes</taxon>
    </lineage>
</organism>
<reference evidence="1" key="1">
    <citation type="submission" date="2019-08" db="EMBL/GenBank/DDBJ databases">
        <authorList>
            <person name="Kucharzyk K."/>
            <person name="Murdoch R.W."/>
            <person name="Higgins S."/>
            <person name="Loffler F."/>
        </authorList>
    </citation>
    <scope>NUCLEOTIDE SEQUENCE</scope>
</reference>